<dbReference type="AlphaFoldDB" id="A0A427YNX6"/>
<protein>
    <submittedName>
        <fullName evidence="2">Uncharacterized protein</fullName>
    </submittedName>
</protein>
<keyword evidence="3" id="KW-1185">Reference proteome</keyword>
<evidence type="ECO:0000256" key="1">
    <source>
        <dbReference type="SAM" id="MobiDB-lite"/>
    </source>
</evidence>
<comment type="caution">
    <text evidence="2">The sequence shown here is derived from an EMBL/GenBank/DDBJ whole genome shotgun (WGS) entry which is preliminary data.</text>
</comment>
<organism evidence="2 3">
    <name type="scientific">Saitozyma podzolica</name>
    <dbReference type="NCBI Taxonomy" id="1890683"/>
    <lineage>
        <taxon>Eukaryota</taxon>
        <taxon>Fungi</taxon>
        <taxon>Dikarya</taxon>
        <taxon>Basidiomycota</taxon>
        <taxon>Agaricomycotina</taxon>
        <taxon>Tremellomycetes</taxon>
        <taxon>Tremellales</taxon>
        <taxon>Trimorphomycetaceae</taxon>
        <taxon>Saitozyma</taxon>
    </lineage>
</organism>
<sequence>MSESSSSAASGSSTGASQPDIVFLYLPRIISESKSRVGEYSWTAAHMIRADLNNIEVEQSTRSARLTLSSLVAKELESIVKKYQDSSPNTEDTPDFRRLVDEALPRLVAEAREKHPYVSFGASLIPFGLVEAQQSTETLGGIAEEEEEEPEAGPASVGGEQSEGGEGSEEKEGSQDTESSDEKDDSIAGSDTG</sequence>
<dbReference type="Proteomes" id="UP000279259">
    <property type="component" value="Unassembled WGS sequence"/>
</dbReference>
<name>A0A427YNX6_9TREE</name>
<proteinExistence type="predicted"/>
<reference evidence="2 3" key="1">
    <citation type="submission" date="2018-11" db="EMBL/GenBank/DDBJ databases">
        <title>Genome sequence of Saitozyma podzolica DSM 27192.</title>
        <authorList>
            <person name="Aliyu H."/>
            <person name="Gorte O."/>
            <person name="Ochsenreither K."/>
        </authorList>
    </citation>
    <scope>NUCLEOTIDE SEQUENCE [LARGE SCALE GENOMIC DNA]</scope>
    <source>
        <strain evidence="2 3">DSM 27192</strain>
    </source>
</reference>
<gene>
    <name evidence="2" type="ORF">EHS25_008278</name>
</gene>
<feature type="region of interest" description="Disordered" evidence="1">
    <location>
        <begin position="136"/>
        <end position="193"/>
    </location>
</feature>
<accession>A0A427YNX6</accession>
<dbReference type="EMBL" id="RSCD01000005">
    <property type="protein sequence ID" value="RSH92832.1"/>
    <property type="molecule type" value="Genomic_DNA"/>
</dbReference>
<evidence type="ECO:0000313" key="2">
    <source>
        <dbReference type="EMBL" id="RSH92832.1"/>
    </source>
</evidence>
<evidence type="ECO:0000313" key="3">
    <source>
        <dbReference type="Proteomes" id="UP000279259"/>
    </source>
</evidence>